<reference evidence="3 4" key="1">
    <citation type="submission" date="2021-06" db="EMBL/GenBank/DDBJ databases">
        <title>Genome-based taxonomic framework of Microbacterium strains isolated from marine environment, the description of four new species and reclassification of four preexisting species.</title>
        <authorList>
            <person name="Lee S.D."/>
            <person name="Kim S.-M."/>
            <person name="Byeon Y.-S."/>
            <person name="Yang H.L."/>
            <person name="Kim I.S."/>
        </authorList>
    </citation>
    <scope>NUCLEOTIDE SEQUENCE [LARGE SCALE GENOMIC DNA]</scope>
    <source>
        <strain evidence="3 4">SSW1-36</strain>
    </source>
</reference>
<dbReference type="Gene3D" id="1.10.10.2840">
    <property type="entry name" value="PucR C-terminal helix-turn-helix domain"/>
    <property type="match status" value="1"/>
</dbReference>
<dbReference type="RefSeq" id="WP_247956360.1">
    <property type="nucleotide sequence ID" value="NZ_CP078077.1"/>
</dbReference>
<evidence type="ECO:0000259" key="2">
    <source>
        <dbReference type="Pfam" id="PF13556"/>
    </source>
</evidence>
<evidence type="ECO:0000313" key="3">
    <source>
        <dbReference type="EMBL" id="UPL15914.1"/>
    </source>
</evidence>
<organism evidence="3 4">
    <name type="scientific">Microbacterium galbinum</name>
    <dbReference type="NCBI Taxonomy" id="2851646"/>
    <lineage>
        <taxon>Bacteria</taxon>
        <taxon>Bacillati</taxon>
        <taxon>Actinomycetota</taxon>
        <taxon>Actinomycetes</taxon>
        <taxon>Micrococcales</taxon>
        <taxon>Microbacteriaceae</taxon>
        <taxon>Microbacterium</taxon>
    </lineage>
</organism>
<dbReference type="InterPro" id="IPR051448">
    <property type="entry name" value="CdaR-like_regulators"/>
</dbReference>
<dbReference type="PANTHER" id="PTHR33744">
    <property type="entry name" value="CARBOHYDRATE DIACID REGULATOR"/>
    <property type="match status" value="1"/>
</dbReference>
<evidence type="ECO:0000256" key="1">
    <source>
        <dbReference type="SAM" id="MobiDB-lite"/>
    </source>
</evidence>
<dbReference type="PANTHER" id="PTHR33744:SF17">
    <property type="entry name" value="CONSERVED PROTEIN"/>
    <property type="match status" value="1"/>
</dbReference>
<feature type="compositionally biased region" description="Basic and acidic residues" evidence="1">
    <location>
        <begin position="25"/>
        <end position="39"/>
    </location>
</feature>
<dbReference type="EMBL" id="CP078077">
    <property type="protein sequence ID" value="UPL15914.1"/>
    <property type="molecule type" value="Genomic_DNA"/>
</dbReference>
<accession>A0ABY4ITE0</accession>
<feature type="domain" description="PucR C-terminal helix-turn-helix" evidence="2">
    <location>
        <begin position="375"/>
        <end position="431"/>
    </location>
</feature>
<dbReference type="InterPro" id="IPR025736">
    <property type="entry name" value="PucR_C-HTH_dom"/>
</dbReference>
<sequence length="442" mass="47696">MTMSGGWDDAGLPALALAPVASGARPDDAGREEQHDHHPAASGGDLLTVPGRVAGMNLQDLVDELAETLDRSIVINDPAFRPIVASAQGDEIDELRARALLRRVTPPRERAYVESLRLTQSRRPRTVDLAEFGAHERLAVPIWSDDTLLGILWLITGGLPPLREEQFRALDAAVDVVRTVLAAQTESTALTARDGVMRSLLAADPIARRDALSMAVRAHGVTRDADTLVRAVAIGHDTGVVQRAALGRAVESATRSALVLIGEIGAALLFLGRRGETERLDAAVIAEAERAGVLLRAIGAAGLSDADNDLHPVAERAIATATVAELLPELGRSLHADDVGPWLLISDVLTDPRRLSWYSPAAFALVHDADPLRRQTIEALLDNAGHVRQVCEVLHIHRTTLYYRLENMPQVVRDALDDGMQRSALHLGLKLAAYWENAGHIR</sequence>
<dbReference type="Pfam" id="PF13556">
    <property type="entry name" value="HTH_30"/>
    <property type="match status" value="1"/>
</dbReference>
<proteinExistence type="predicted"/>
<gene>
    <name evidence="3" type="ORF">KV396_16195</name>
</gene>
<keyword evidence="4" id="KW-1185">Reference proteome</keyword>
<feature type="region of interest" description="Disordered" evidence="1">
    <location>
        <begin position="22"/>
        <end position="48"/>
    </location>
</feature>
<dbReference type="InterPro" id="IPR042070">
    <property type="entry name" value="PucR_C-HTH_sf"/>
</dbReference>
<dbReference type="Proteomes" id="UP000831963">
    <property type="component" value="Chromosome"/>
</dbReference>
<name>A0ABY4ITE0_9MICO</name>
<protein>
    <submittedName>
        <fullName evidence="3">Helix-turn-helix domain-containing protein</fullName>
    </submittedName>
</protein>
<evidence type="ECO:0000313" key="4">
    <source>
        <dbReference type="Proteomes" id="UP000831963"/>
    </source>
</evidence>